<keyword evidence="4" id="KW-0862">Zinc</keyword>
<dbReference type="Pfam" id="PF00753">
    <property type="entry name" value="Lactamase_B"/>
    <property type="match status" value="1"/>
</dbReference>
<dbReference type="GO" id="GO:0046872">
    <property type="term" value="F:metal ion binding"/>
    <property type="evidence" value="ECO:0007669"/>
    <property type="project" value="UniProtKB-KW"/>
</dbReference>
<comment type="similarity">
    <text evidence="1">Belongs to the metallo-beta-lactamase superfamily.</text>
</comment>
<comment type="caution">
    <text evidence="6">The sequence shown here is derived from an EMBL/GenBank/DDBJ whole genome shotgun (WGS) entry which is preliminary data.</text>
</comment>
<dbReference type="InterPro" id="IPR051013">
    <property type="entry name" value="MBL_superfamily_lactonases"/>
</dbReference>
<evidence type="ECO:0000256" key="2">
    <source>
        <dbReference type="ARBA" id="ARBA00022723"/>
    </source>
</evidence>
<gene>
    <name evidence="6" type="ORF">MGSAQ_000533</name>
</gene>
<dbReference type="PANTHER" id="PTHR42978:SF6">
    <property type="entry name" value="QUORUM-QUENCHING LACTONASE YTNP-RELATED"/>
    <property type="match status" value="1"/>
</dbReference>
<protein>
    <submittedName>
        <fullName evidence="6">Methyl parathion hydrolase</fullName>
    </submittedName>
</protein>
<feature type="domain" description="Metallo-beta-lactamase" evidence="5">
    <location>
        <begin position="123"/>
        <end position="326"/>
    </location>
</feature>
<dbReference type="GO" id="GO:0016787">
    <property type="term" value="F:hydrolase activity"/>
    <property type="evidence" value="ECO:0007669"/>
    <property type="project" value="UniProtKB-KW"/>
</dbReference>
<accession>A0A1B6NYA2</accession>
<dbReference type="SMART" id="SM00849">
    <property type="entry name" value="Lactamase_B"/>
    <property type="match status" value="1"/>
</dbReference>
<dbReference type="EMBL" id="AYSL01000228">
    <property type="protein sequence ID" value="KTF07972.1"/>
    <property type="molecule type" value="Genomic_DNA"/>
</dbReference>
<dbReference type="PANTHER" id="PTHR42978">
    <property type="entry name" value="QUORUM-QUENCHING LACTONASE YTNP-RELATED-RELATED"/>
    <property type="match status" value="1"/>
</dbReference>
<evidence type="ECO:0000259" key="5">
    <source>
        <dbReference type="SMART" id="SM00849"/>
    </source>
</evidence>
<organism evidence="6">
    <name type="scientific">marine sediment metagenome</name>
    <dbReference type="NCBI Taxonomy" id="412755"/>
    <lineage>
        <taxon>unclassified sequences</taxon>
        <taxon>metagenomes</taxon>
        <taxon>ecological metagenomes</taxon>
    </lineage>
</organism>
<sequence>MRERADGAWCRASLRGKDRTPPKKEMPVTVLSRRHLMLTAAGAAVAMPFLGRGLVFAQEPAAAAIPAFLPTVHTRTLGNTTVTTIADGHFDFAKDLVVNLDDAAYGAALRAAYLDPEQPIRVPVSVHLIRQGDQLTLVDAGGGSAFGPTTGHLAASLTALGVTPDQITRIVMTHLHPDHAGGLVGDAGAVFANAALHVNEDELAFWTDEATASAAPADVQPFFALARGVRDAYGDRVQTFAGETDLGGGITTMALPGHTPGHSGLRLSDGDAQMIILGDAAALAALQFRHPDAGVAFDTDAGQAATTRRNLLQMVTADRIAVAGTHLPFPGIGHVEARGDAFAWVPEDWFATRA</sequence>
<dbReference type="InterPro" id="IPR036866">
    <property type="entry name" value="RibonucZ/Hydroxyglut_hydro"/>
</dbReference>
<evidence type="ECO:0000256" key="4">
    <source>
        <dbReference type="ARBA" id="ARBA00022833"/>
    </source>
</evidence>
<dbReference type="Gene3D" id="3.60.15.10">
    <property type="entry name" value="Ribonuclease Z/Hydroxyacylglutathione hydrolase-like"/>
    <property type="match status" value="1"/>
</dbReference>
<evidence type="ECO:0000313" key="6">
    <source>
        <dbReference type="EMBL" id="KTF07972.1"/>
    </source>
</evidence>
<proteinExistence type="inferred from homology"/>
<evidence type="ECO:0000256" key="3">
    <source>
        <dbReference type="ARBA" id="ARBA00022801"/>
    </source>
</evidence>
<dbReference type="SUPFAM" id="SSF56281">
    <property type="entry name" value="Metallo-hydrolase/oxidoreductase"/>
    <property type="match status" value="1"/>
</dbReference>
<dbReference type="CDD" id="cd07720">
    <property type="entry name" value="OPHC2-like_MBL-fold"/>
    <property type="match status" value="1"/>
</dbReference>
<dbReference type="InterPro" id="IPR001279">
    <property type="entry name" value="Metallo-B-lactamas"/>
</dbReference>
<dbReference type="AlphaFoldDB" id="A0A1B6NYA2"/>
<evidence type="ECO:0000256" key="1">
    <source>
        <dbReference type="ARBA" id="ARBA00007749"/>
    </source>
</evidence>
<keyword evidence="3 6" id="KW-0378">Hydrolase</keyword>
<name>A0A1B6NYA2_9ZZZZ</name>
<reference evidence="6" key="1">
    <citation type="submission" date="2013-11" db="EMBL/GenBank/DDBJ databases">
        <title>Microbial diversity, functional groups and degradation webs in Northern and Southern Mediterranean and Red Sea marine crude oil polluted sites.</title>
        <authorList>
            <person name="Daffonchio D."/>
            <person name="Mapelli F."/>
            <person name="Ferrer M."/>
            <person name="Richter M."/>
            <person name="Cherif A."/>
            <person name="Malkawi H.I."/>
            <person name="Yakimov M.M."/>
            <person name="Abdel-Fattah Y.R."/>
            <person name="Blaghen M."/>
            <person name="Golyshin P.N."/>
            <person name="Kalogerakis N."/>
            <person name="Boon N."/>
            <person name="Magagnini M."/>
            <person name="Fava F."/>
        </authorList>
    </citation>
    <scope>NUCLEOTIDE SEQUENCE</scope>
</reference>
<keyword evidence="2" id="KW-0479">Metal-binding</keyword>